<evidence type="ECO:0000313" key="5">
    <source>
        <dbReference type="Proteomes" id="UP001374535"/>
    </source>
</evidence>
<organism evidence="4 5">
    <name type="scientific">Vigna mungo</name>
    <name type="common">Black gram</name>
    <name type="synonym">Phaseolus mungo</name>
    <dbReference type="NCBI Taxonomy" id="3915"/>
    <lineage>
        <taxon>Eukaryota</taxon>
        <taxon>Viridiplantae</taxon>
        <taxon>Streptophyta</taxon>
        <taxon>Embryophyta</taxon>
        <taxon>Tracheophyta</taxon>
        <taxon>Spermatophyta</taxon>
        <taxon>Magnoliopsida</taxon>
        <taxon>eudicotyledons</taxon>
        <taxon>Gunneridae</taxon>
        <taxon>Pentapetalae</taxon>
        <taxon>rosids</taxon>
        <taxon>fabids</taxon>
        <taxon>Fabales</taxon>
        <taxon>Fabaceae</taxon>
        <taxon>Papilionoideae</taxon>
        <taxon>50 kb inversion clade</taxon>
        <taxon>NPAAA clade</taxon>
        <taxon>indigoferoid/millettioid clade</taxon>
        <taxon>Phaseoleae</taxon>
        <taxon>Vigna</taxon>
    </lineage>
</organism>
<dbReference type="PANTHER" id="PTHR33223:SF10">
    <property type="entry name" value="AMINOTRANSFERASE-LIKE PLANT MOBILE DOMAIN-CONTAINING PROTEIN"/>
    <property type="match status" value="1"/>
</dbReference>
<evidence type="ECO:0000313" key="4">
    <source>
        <dbReference type="EMBL" id="WVZ06026.1"/>
    </source>
</evidence>
<dbReference type="InterPro" id="IPR005162">
    <property type="entry name" value="Retrotrans_gag_dom"/>
</dbReference>
<feature type="compositionally biased region" description="Low complexity" evidence="2">
    <location>
        <begin position="157"/>
        <end position="204"/>
    </location>
</feature>
<name>A0AAQ3NAR8_VIGMU</name>
<keyword evidence="5" id="KW-1185">Reference proteome</keyword>
<evidence type="ECO:0000256" key="1">
    <source>
        <dbReference type="SAM" id="Coils"/>
    </source>
</evidence>
<dbReference type="Pfam" id="PF03732">
    <property type="entry name" value="Retrotrans_gag"/>
    <property type="match status" value="1"/>
</dbReference>
<keyword evidence="1" id="KW-0175">Coiled coil</keyword>
<sequence>MRQLINRRPGLKAIAFCRYLPLSTRKATERLKITEQPRWKEDNRRTQFKHRKVSLGPTNIYRNILAPTWDREQIEEAQMVTMRRMDEQHTTREMIAQMQEQMQAQARAMQEQLQAQARVQQEMQRKHEEDITMLRNEWARREQYDGTRRDQEQSHHTNPNGNPNGNANLNSNTNGNTNPNGNANGNTNLNGNTNGNTNLNGNPNGDRRRREPTPLQTIRPIGLIPLTAAIMQAPMSEKAPPTFDKYDDSTDPDDHMKAFSFFIVTQGEALSWYNTLPPNTVDCFSTVQTLFGRQHASKHVQELTAAKLVNTKKEKGESLKAFMKRYTEIARQIKEGRHSFNSSDKNEGTFHKDFVRTPRVKVLEEALNTELLTIRKKSSLKDADERKNCQFHQNRGHTTVECFTLKDEIERLIRGGHMQKFVEERTQTKSHTRE</sequence>
<evidence type="ECO:0000256" key="2">
    <source>
        <dbReference type="SAM" id="MobiDB-lite"/>
    </source>
</evidence>
<evidence type="ECO:0000259" key="3">
    <source>
        <dbReference type="Pfam" id="PF03732"/>
    </source>
</evidence>
<gene>
    <name evidence="4" type="ORF">V8G54_019372</name>
</gene>
<proteinExistence type="predicted"/>
<dbReference type="EMBL" id="CP144695">
    <property type="protein sequence ID" value="WVZ06026.1"/>
    <property type="molecule type" value="Genomic_DNA"/>
</dbReference>
<dbReference type="Proteomes" id="UP001374535">
    <property type="component" value="Chromosome 6"/>
</dbReference>
<reference evidence="4 5" key="1">
    <citation type="journal article" date="2023" name="Life. Sci Alliance">
        <title>Evolutionary insights into 3D genome organization and epigenetic landscape of Vigna mungo.</title>
        <authorList>
            <person name="Junaid A."/>
            <person name="Singh B."/>
            <person name="Bhatia S."/>
        </authorList>
    </citation>
    <scope>NUCLEOTIDE SEQUENCE [LARGE SCALE GENOMIC DNA]</scope>
    <source>
        <strain evidence="4">Urdbean</strain>
    </source>
</reference>
<feature type="compositionally biased region" description="Basic and acidic residues" evidence="2">
    <location>
        <begin position="143"/>
        <end position="155"/>
    </location>
</feature>
<dbReference type="AlphaFoldDB" id="A0AAQ3NAR8"/>
<protein>
    <recommendedName>
        <fullName evidence="3">Retrotransposon gag domain-containing protein</fullName>
    </recommendedName>
</protein>
<accession>A0AAQ3NAR8</accession>
<dbReference type="PANTHER" id="PTHR33223">
    <property type="entry name" value="CCHC-TYPE DOMAIN-CONTAINING PROTEIN"/>
    <property type="match status" value="1"/>
</dbReference>
<feature type="domain" description="Retrotransposon gag" evidence="3">
    <location>
        <begin position="264"/>
        <end position="338"/>
    </location>
</feature>
<feature type="region of interest" description="Disordered" evidence="2">
    <location>
        <begin position="143"/>
        <end position="217"/>
    </location>
</feature>
<feature type="coiled-coil region" evidence="1">
    <location>
        <begin position="95"/>
        <end position="129"/>
    </location>
</feature>